<protein>
    <submittedName>
        <fullName evidence="2">Uncharacterized protein</fullName>
    </submittedName>
</protein>
<keyword evidence="3" id="KW-1185">Reference proteome</keyword>
<dbReference type="Proteomes" id="UP001497623">
    <property type="component" value="Unassembled WGS sequence"/>
</dbReference>
<gene>
    <name evidence="2" type="ORF">MNOR_LOCUS41873</name>
</gene>
<reference evidence="2 3" key="1">
    <citation type="submission" date="2024-05" db="EMBL/GenBank/DDBJ databases">
        <authorList>
            <person name="Wallberg A."/>
        </authorList>
    </citation>
    <scope>NUCLEOTIDE SEQUENCE [LARGE SCALE GENOMIC DNA]</scope>
</reference>
<evidence type="ECO:0000313" key="2">
    <source>
        <dbReference type="EMBL" id="CAL4252635.1"/>
    </source>
</evidence>
<evidence type="ECO:0000313" key="3">
    <source>
        <dbReference type="Proteomes" id="UP001497623"/>
    </source>
</evidence>
<feature type="region of interest" description="Disordered" evidence="1">
    <location>
        <begin position="89"/>
        <end position="109"/>
    </location>
</feature>
<dbReference type="AlphaFoldDB" id="A0AAV2SXH0"/>
<sequence length="128" mass="14318">MAEALRRSSRLRRICRDPEYNYDSEFEEIVNSKLSRRVTWHSSLSEADSKSSLTVTENRGENSVSAAPVSWSDLNFYKLAYISVQDSSQQSGSVSPAHSAGLPQTTQSQIPGGFQGHFPHFSIFKVNF</sequence>
<evidence type="ECO:0000256" key="1">
    <source>
        <dbReference type="SAM" id="MobiDB-lite"/>
    </source>
</evidence>
<comment type="caution">
    <text evidence="2">The sequence shown here is derived from an EMBL/GenBank/DDBJ whole genome shotgun (WGS) entry which is preliminary data.</text>
</comment>
<organism evidence="2 3">
    <name type="scientific">Meganyctiphanes norvegica</name>
    <name type="common">Northern krill</name>
    <name type="synonym">Thysanopoda norvegica</name>
    <dbReference type="NCBI Taxonomy" id="48144"/>
    <lineage>
        <taxon>Eukaryota</taxon>
        <taxon>Metazoa</taxon>
        <taxon>Ecdysozoa</taxon>
        <taxon>Arthropoda</taxon>
        <taxon>Crustacea</taxon>
        <taxon>Multicrustacea</taxon>
        <taxon>Malacostraca</taxon>
        <taxon>Eumalacostraca</taxon>
        <taxon>Eucarida</taxon>
        <taxon>Euphausiacea</taxon>
        <taxon>Euphausiidae</taxon>
        <taxon>Meganyctiphanes</taxon>
    </lineage>
</organism>
<dbReference type="EMBL" id="CAXKWB010176158">
    <property type="protein sequence ID" value="CAL4252635.1"/>
    <property type="molecule type" value="Genomic_DNA"/>
</dbReference>
<name>A0AAV2SXH0_MEGNR</name>
<proteinExistence type="predicted"/>
<accession>A0AAV2SXH0</accession>